<sequence>MAHLIMKYGLSIGIGLLLLLNSGCSSPKQLSFSEKLQQQKIYYSSLSEEEQIKAVKEQWWRIGFIKNPTYRVQKTALDISPHAIEDIDHPTKEIQILAVRKIMKDGSFNTALTKLINSFSEEAQIEAVKHNPQIIQYIPYPSPKVQLAAVKVNPFVVKNIINATDEAKQEAVKLNPRVAKFLR</sequence>
<name>A0A7M1BA26_9BACT</name>
<keyword evidence="2" id="KW-1185">Reference proteome</keyword>
<dbReference type="Proteomes" id="UP000593580">
    <property type="component" value="Chromosome"/>
</dbReference>
<organism evidence="1 2">
    <name type="scientific">Sulfurimonas paralvinellae</name>
    <dbReference type="NCBI Taxonomy" id="317658"/>
    <lineage>
        <taxon>Bacteria</taxon>
        <taxon>Pseudomonadati</taxon>
        <taxon>Campylobacterota</taxon>
        <taxon>Epsilonproteobacteria</taxon>
        <taxon>Campylobacterales</taxon>
        <taxon>Sulfurimonadaceae</taxon>
        <taxon>Sulfurimonas</taxon>
    </lineage>
</organism>
<accession>A0A7M1BA26</accession>
<evidence type="ECO:0008006" key="3">
    <source>
        <dbReference type="Google" id="ProtNLM"/>
    </source>
</evidence>
<dbReference type="KEGG" id="spal:FM071_04545"/>
<evidence type="ECO:0000313" key="1">
    <source>
        <dbReference type="EMBL" id="QOP45592.1"/>
    </source>
</evidence>
<gene>
    <name evidence="1" type="ORF">FM071_04545</name>
</gene>
<proteinExistence type="predicted"/>
<protein>
    <recommendedName>
        <fullName evidence="3">DUF4116 domain-containing protein</fullName>
    </recommendedName>
</protein>
<dbReference type="EMBL" id="CP041406">
    <property type="protein sequence ID" value="QOP45592.1"/>
    <property type="molecule type" value="Genomic_DNA"/>
</dbReference>
<dbReference type="AlphaFoldDB" id="A0A7M1BA26"/>
<evidence type="ECO:0000313" key="2">
    <source>
        <dbReference type="Proteomes" id="UP000593580"/>
    </source>
</evidence>
<dbReference type="RefSeq" id="WP_193111837.1">
    <property type="nucleotide sequence ID" value="NZ_CP041406.1"/>
</dbReference>
<reference evidence="1 2" key="1">
    <citation type="submission" date="2019-07" db="EMBL/GenBank/DDBJ databases">
        <title>Sulfurimonas paralvinellae sp. nov., a novel mesophilic, hydrogen- and sulfur-oxidizing chemolithoautotroph within the Epsilonproteo- bacteria isolated from a deep-sea hydrothermal vent polychaete nest, reclassification of Thiomicrospira denitrificans as Sulfurimonas denitrificans comb. nov. and emended description of the genus Sulfurimonas.</title>
        <authorList>
            <person name="Wang S."/>
            <person name="Jiang L."/>
            <person name="Shao Z."/>
        </authorList>
    </citation>
    <scope>NUCLEOTIDE SEQUENCE [LARGE SCALE GENOMIC DNA]</scope>
    <source>
        <strain evidence="1 2">GO25</strain>
    </source>
</reference>